<keyword evidence="7" id="KW-1185">Reference proteome</keyword>
<evidence type="ECO:0000256" key="1">
    <source>
        <dbReference type="ARBA" id="ARBA00009437"/>
    </source>
</evidence>
<dbReference type="PANTHER" id="PTHR30537:SF26">
    <property type="entry name" value="GLYCINE CLEAVAGE SYSTEM TRANSCRIPTIONAL ACTIVATOR"/>
    <property type="match status" value="1"/>
</dbReference>
<evidence type="ECO:0000256" key="4">
    <source>
        <dbReference type="ARBA" id="ARBA00023163"/>
    </source>
</evidence>
<dbReference type="InterPro" id="IPR036388">
    <property type="entry name" value="WH-like_DNA-bd_sf"/>
</dbReference>
<dbReference type="Gene3D" id="3.40.190.10">
    <property type="entry name" value="Periplasmic binding protein-like II"/>
    <property type="match status" value="2"/>
</dbReference>
<evidence type="ECO:0000259" key="5">
    <source>
        <dbReference type="PROSITE" id="PS50931"/>
    </source>
</evidence>
<proteinExistence type="inferred from homology"/>
<dbReference type="Proteomes" id="UP000403266">
    <property type="component" value="Unassembled WGS sequence"/>
</dbReference>
<dbReference type="InterPro" id="IPR058163">
    <property type="entry name" value="LysR-type_TF_proteobact-type"/>
</dbReference>
<reference evidence="6 7" key="1">
    <citation type="journal article" date="2019" name="Syst. Appl. Microbiol.">
        <title>Microvirga tunisiensis sp. nov., a root nodule symbiotic bacterium isolated from Lupinus micranthus and L. luteus grown in Northern Tunisia.</title>
        <authorList>
            <person name="Msaddak A."/>
            <person name="Rejili M."/>
            <person name="Duran D."/>
            <person name="Mars M."/>
            <person name="Palacios J.M."/>
            <person name="Ruiz-Argueso T."/>
            <person name="Rey L."/>
            <person name="Imperial J."/>
        </authorList>
    </citation>
    <scope>NUCLEOTIDE SEQUENCE [LARGE SCALE GENOMIC DNA]</scope>
    <source>
        <strain evidence="6 7">Lmie10</strain>
    </source>
</reference>
<keyword evidence="3" id="KW-0238">DNA-binding</keyword>
<dbReference type="GO" id="GO:0003700">
    <property type="term" value="F:DNA-binding transcription factor activity"/>
    <property type="evidence" value="ECO:0007669"/>
    <property type="project" value="InterPro"/>
</dbReference>
<dbReference type="PANTHER" id="PTHR30537">
    <property type="entry name" value="HTH-TYPE TRANSCRIPTIONAL REGULATOR"/>
    <property type="match status" value="1"/>
</dbReference>
<keyword evidence="4" id="KW-0804">Transcription</keyword>
<accession>A0A5N7MQ73</accession>
<evidence type="ECO:0000256" key="2">
    <source>
        <dbReference type="ARBA" id="ARBA00023015"/>
    </source>
</evidence>
<dbReference type="InterPro" id="IPR000847">
    <property type="entry name" value="LysR_HTH_N"/>
</dbReference>
<gene>
    <name evidence="6" type="primary">gcvA</name>
    <name evidence="6" type="ORF">FS320_28735</name>
</gene>
<dbReference type="PROSITE" id="PS50931">
    <property type="entry name" value="HTH_LYSR"/>
    <property type="match status" value="1"/>
</dbReference>
<dbReference type="FunFam" id="3.40.190.10:FF:000017">
    <property type="entry name" value="Glycine cleavage system transcriptional activator"/>
    <property type="match status" value="1"/>
</dbReference>
<keyword evidence="2" id="KW-0805">Transcription regulation</keyword>
<dbReference type="InterPro" id="IPR036390">
    <property type="entry name" value="WH_DNA-bd_sf"/>
</dbReference>
<evidence type="ECO:0000313" key="6">
    <source>
        <dbReference type="EMBL" id="MPR28998.1"/>
    </source>
</evidence>
<dbReference type="GO" id="GO:0006351">
    <property type="term" value="P:DNA-templated transcription"/>
    <property type="evidence" value="ECO:0007669"/>
    <property type="project" value="TreeGrafter"/>
</dbReference>
<dbReference type="SUPFAM" id="SSF53850">
    <property type="entry name" value="Periplasmic binding protein-like II"/>
    <property type="match status" value="1"/>
</dbReference>
<dbReference type="AlphaFoldDB" id="A0A5N7MQ73"/>
<dbReference type="Gene3D" id="1.10.10.10">
    <property type="entry name" value="Winged helix-like DNA-binding domain superfamily/Winged helix DNA-binding domain"/>
    <property type="match status" value="1"/>
</dbReference>
<comment type="similarity">
    <text evidence="1">Belongs to the LysR transcriptional regulatory family.</text>
</comment>
<dbReference type="GO" id="GO:0043565">
    <property type="term" value="F:sequence-specific DNA binding"/>
    <property type="evidence" value="ECO:0007669"/>
    <property type="project" value="TreeGrafter"/>
</dbReference>
<dbReference type="CDD" id="cd08432">
    <property type="entry name" value="PBP2_GcdR_TrpI_HvrB_AmpR_like"/>
    <property type="match status" value="1"/>
</dbReference>
<evidence type="ECO:0000313" key="7">
    <source>
        <dbReference type="Proteomes" id="UP000403266"/>
    </source>
</evidence>
<dbReference type="InterPro" id="IPR005119">
    <property type="entry name" value="LysR_subst-bd"/>
</dbReference>
<dbReference type="SUPFAM" id="SSF46785">
    <property type="entry name" value="Winged helix' DNA-binding domain"/>
    <property type="match status" value="1"/>
</dbReference>
<dbReference type="NCBIfam" id="NF008352">
    <property type="entry name" value="PRK11139.1"/>
    <property type="match status" value="1"/>
</dbReference>
<dbReference type="Pfam" id="PF03466">
    <property type="entry name" value="LysR_substrate"/>
    <property type="match status" value="1"/>
</dbReference>
<feature type="domain" description="HTH lysR-type" evidence="5">
    <location>
        <begin position="7"/>
        <end position="65"/>
    </location>
</feature>
<dbReference type="Pfam" id="PF00126">
    <property type="entry name" value="HTH_1"/>
    <property type="match status" value="1"/>
</dbReference>
<dbReference type="RefSeq" id="WP_152715692.1">
    <property type="nucleotide sequence ID" value="NZ_VOSJ01000185.1"/>
</dbReference>
<comment type="caution">
    <text evidence="6">The sequence shown here is derived from an EMBL/GenBank/DDBJ whole genome shotgun (WGS) entry which is preliminary data.</text>
</comment>
<sequence>MSRRRLPPLNSLRAFEAAARHLSFEKAGDEIAVTASAVGQQVKSLEAWLGRPLFLRQPSRGVVLTPLGEHYAASLSDILDRLDGATAQALRSDRSNVITVSSMPSFAAGWLIPRLGSLKEQHPDLEVRVSVDTRLADFAREDVDVAIRFGRGNYPGLRTDLLMEEFFFAVCSASLLGNPSRPMNEPADLRHHTLLHESVESIPDYTTWDRWLAALGVTGVDTSRGPRFTHTYLCLQAAASGQGVALATNVLIGDYLQAGRLVQPFPQQVKGSYQYYVVCPEATADRPALAAFRGWLLEEARAHAAEAARQQLA</sequence>
<organism evidence="6 7">
    <name type="scientific">Microvirga tunisiensis</name>
    <dbReference type="NCBI Taxonomy" id="2108360"/>
    <lineage>
        <taxon>Bacteria</taxon>
        <taxon>Pseudomonadati</taxon>
        <taxon>Pseudomonadota</taxon>
        <taxon>Alphaproteobacteria</taxon>
        <taxon>Hyphomicrobiales</taxon>
        <taxon>Methylobacteriaceae</taxon>
        <taxon>Microvirga</taxon>
    </lineage>
</organism>
<protein>
    <submittedName>
        <fullName evidence="6">Transcriptional regulator GcvA</fullName>
    </submittedName>
</protein>
<dbReference type="EMBL" id="VOSK01000190">
    <property type="protein sequence ID" value="MPR28998.1"/>
    <property type="molecule type" value="Genomic_DNA"/>
</dbReference>
<name>A0A5N7MQ73_9HYPH</name>
<evidence type="ECO:0000256" key="3">
    <source>
        <dbReference type="ARBA" id="ARBA00023125"/>
    </source>
</evidence>
<dbReference type="OrthoDB" id="9793571at2"/>